<sequence>MKLQCNVEIGNRVSSTNIVRRKSQRSILAIGRQTTKNTELHILWQTFQNKQGTKYKVDNNISQIFIKFINEGKATIRFIEPPHDLIIQADTIQLKSFIHILKLGITKKIDPSVLSVSNLNPKCMNSIGKTKVTVSKPTEYPILEGFPRTTEELHLPGLNRKSFDRQILKLQSLRILNLSNNQISSLPKELGTLQHLQELILSQNRLNKAVKWAWLDETAMKFNLKLLDISNNMLDKLPEQIGKLGALVNLKASQNVLSYLPHSIGKLFNLRYLDISKNNLYCLPGSMRNLRLVSLDISNNAFKNLIFDVKLQSDIVSLTEYAARSFLKTRCPYDASIIPYTLVKYLDNAKYCICGDACFQYYARKFVDFSLNAIASNIKSSGNATIPFDCYFCSIRCTNPVNSRLILDRNVNP</sequence>
<keyword evidence="2" id="KW-0677">Repeat</keyword>
<dbReference type="RefSeq" id="XP_017883674.1">
    <property type="nucleotide sequence ID" value="XM_018028185.2"/>
</dbReference>
<dbReference type="Pfam" id="PF13855">
    <property type="entry name" value="LRR_8"/>
    <property type="match status" value="1"/>
</dbReference>
<evidence type="ECO:0000313" key="7">
    <source>
        <dbReference type="RefSeq" id="XP_017883673.1"/>
    </source>
</evidence>
<keyword evidence="3" id="KW-0539">Nucleus</keyword>
<organism evidence="5 9">
    <name type="scientific">Ceratina calcarata</name>
    <dbReference type="NCBI Taxonomy" id="156304"/>
    <lineage>
        <taxon>Eukaryota</taxon>
        <taxon>Metazoa</taxon>
        <taxon>Ecdysozoa</taxon>
        <taxon>Arthropoda</taxon>
        <taxon>Hexapoda</taxon>
        <taxon>Insecta</taxon>
        <taxon>Pterygota</taxon>
        <taxon>Neoptera</taxon>
        <taxon>Endopterygota</taxon>
        <taxon>Hymenoptera</taxon>
        <taxon>Apocrita</taxon>
        <taxon>Aculeata</taxon>
        <taxon>Apoidea</taxon>
        <taxon>Anthophila</taxon>
        <taxon>Apidae</taxon>
        <taxon>Ceratina</taxon>
        <taxon>Zadontomerus</taxon>
    </lineage>
</organism>
<evidence type="ECO:0000256" key="3">
    <source>
        <dbReference type="ARBA" id="ARBA00023242"/>
    </source>
</evidence>
<evidence type="ECO:0000313" key="10">
    <source>
        <dbReference type="RefSeq" id="XP_017883676.1"/>
    </source>
</evidence>
<dbReference type="RefSeq" id="XP_026671112.1">
    <property type="nucleotide sequence ID" value="XM_026815311.1"/>
</dbReference>
<dbReference type="SMART" id="SM00369">
    <property type="entry name" value="LRR_TYP"/>
    <property type="match status" value="4"/>
</dbReference>
<dbReference type="PANTHER" id="PTHR48051">
    <property type="match status" value="1"/>
</dbReference>
<feature type="domain" description="PIF1/LRR1 pleckstrin homology" evidence="4">
    <location>
        <begin position="1"/>
        <end position="109"/>
    </location>
</feature>
<evidence type="ECO:0000256" key="2">
    <source>
        <dbReference type="ARBA" id="ARBA00022737"/>
    </source>
</evidence>
<dbReference type="RefSeq" id="XP_026671113.1">
    <property type="nucleotide sequence ID" value="XM_026815312.1"/>
</dbReference>
<protein>
    <submittedName>
        <fullName evidence="6 7">Leucine-rich repeat protein 1</fullName>
    </submittedName>
</protein>
<evidence type="ECO:0000313" key="12">
    <source>
        <dbReference type="RefSeq" id="XP_026671113.1"/>
    </source>
</evidence>
<evidence type="ECO:0000313" key="6">
    <source>
        <dbReference type="RefSeq" id="XP_017883672.1"/>
    </source>
</evidence>
<proteinExistence type="predicted"/>
<keyword evidence="5" id="KW-1185">Reference proteome</keyword>
<dbReference type="InterPro" id="IPR032675">
    <property type="entry name" value="LRR_dom_sf"/>
</dbReference>
<name>A0AAJ7J4B5_9HYME</name>
<accession>A0AAJ7J4B5</accession>
<dbReference type="InterPro" id="IPR057437">
    <property type="entry name" value="PIF1/LRR1_PH"/>
</dbReference>
<evidence type="ECO:0000259" key="4">
    <source>
        <dbReference type="Pfam" id="PF25344"/>
    </source>
</evidence>
<evidence type="ECO:0000313" key="11">
    <source>
        <dbReference type="RefSeq" id="XP_026671112.1"/>
    </source>
</evidence>
<dbReference type="Proteomes" id="UP000694925">
    <property type="component" value="Unplaced"/>
</dbReference>
<dbReference type="Pfam" id="PF25344">
    <property type="entry name" value="PH_LRR1"/>
    <property type="match status" value="1"/>
</dbReference>
<evidence type="ECO:0000313" key="5">
    <source>
        <dbReference type="Proteomes" id="UP000694925"/>
    </source>
</evidence>
<dbReference type="Gene3D" id="3.80.10.10">
    <property type="entry name" value="Ribonuclease Inhibitor"/>
    <property type="match status" value="2"/>
</dbReference>
<gene>
    <name evidence="6 7 8 9 10 11 12" type="primary">LOC108627117</name>
</gene>
<keyword evidence="1" id="KW-0433">Leucine-rich repeat</keyword>
<dbReference type="SMART" id="SM00364">
    <property type="entry name" value="LRR_BAC"/>
    <property type="match status" value="3"/>
</dbReference>
<dbReference type="PANTHER" id="PTHR48051:SF52">
    <property type="entry name" value="LEUCINE-RICH REPEAT PROTEIN 1"/>
    <property type="match status" value="1"/>
</dbReference>
<dbReference type="Pfam" id="PF00560">
    <property type="entry name" value="LRR_1"/>
    <property type="match status" value="2"/>
</dbReference>
<dbReference type="KEGG" id="ccal:108627117"/>
<evidence type="ECO:0000313" key="9">
    <source>
        <dbReference type="RefSeq" id="XP_017883675.1"/>
    </source>
</evidence>
<dbReference type="SUPFAM" id="SSF52058">
    <property type="entry name" value="L domain-like"/>
    <property type="match status" value="1"/>
</dbReference>
<dbReference type="GO" id="GO:0005737">
    <property type="term" value="C:cytoplasm"/>
    <property type="evidence" value="ECO:0007669"/>
    <property type="project" value="TreeGrafter"/>
</dbReference>
<dbReference type="AlphaFoldDB" id="A0AAJ7J4B5"/>
<dbReference type="InterPro" id="IPR003591">
    <property type="entry name" value="Leu-rich_rpt_typical-subtyp"/>
</dbReference>
<evidence type="ECO:0000313" key="8">
    <source>
        <dbReference type="RefSeq" id="XP_017883674.1"/>
    </source>
</evidence>
<evidence type="ECO:0000256" key="1">
    <source>
        <dbReference type="ARBA" id="ARBA00022614"/>
    </source>
</evidence>
<dbReference type="GeneID" id="108627117"/>
<reference evidence="6 7" key="1">
    <citation type="submission" date="2025-04" db="UniProtKB">
        <authorList>
            <consortium name="RefSeq"/>
        </authorList>
    </citation>
    <scope>IDENTIFICATION</scope>
    <source>
        <tissue evidence="6 7">Whole body</tissue>
    </source>
</reference>
<dbReference type="InterPro" id="IPR001611">
    <property type="entry name" value="Leu-rich_rpt"/>
</dbReference>
<dbReference type="CTD" id="34449"/>
<dbReference type="PROSITE" id="PS51450">
    <property type="entry name" value="LRR"/>
    <property type="match status" value="3"/>
</dbReference>
<dbReference type="RefSeq" id="XP_017883672.1">
    <property type="nucleotide sequence ID" value="XM_018028183.2"/>
</dbReference>
<dbReference type="RefSeq" id="XP_017883673.1">
    <property type="nucleotide sequence ID" value="XM_018028184.2"/>
</dbReference>
<dbReference type="RefSeq" id="XP_017883676.1">
    <property type="nucleotide sequence ID" value="XM_018028187.2"/>
</dbReference>
<dbReference type="InterPro" id="IPR050216">
    <property type="entry name" value="LRR_domain-containing"/>
</dbReference>
<dbReference type="RefSeq" id="XP_017883675.1">
    <property type="nucleotide sequence ID" value="XM_018028186.2"/>
</dbReference>